<evidence type="ECO:0000259" key="13">
    <source>
        <dbReference type="PROSITE" id="PS51198"/>
    </source>
</evidence>
<dbReference type="GO" id="GO:0005524">
    <property type="term" value="F:ATP binding"/>
    <property type="evidence" value="ECO:0007669"/>
    <property type="project" value="UniProtKB-UniRule"/>
</dbReference>
<dbReference type="PROSITE" id="PS51192">
    <property type="entry name" value="HELICASE_ATP_BIND_1"/>
    <property type="match status" value="1"/>
</dbReference>
<feature type="domain" description="Helicase C-terminal" evidence="12">
    <location>
        <begin position="509"/>
        <end position="675"/>
    </location>
</feature>
<keyword evidence="7" id="KW-0413">Isomerase</keyword>
<dbReference type="Pfam" id="PF00271">
    <property type="entry name" value="Helicase_C"/>
    <property type="match status" value="1"/>
</dbReference>
<reference evidence="14 15" key="1">
    <citation type="journal article" date="2018" name="Aquat. Microb. Ecol.">
        <title>Gammaproteobacterial methanotrophs dominate.</title>
        <authorList>
            <person name="Rissanen A.J."/>
            <person name="Saarenheimo J."/>
            <person name="Tiirola M."/>
            <person name="Peura S."/>
            <person name="Aalto S.L."/>
            <person name="Karvinen A."/>
            <person name="Nykanen H."/>
        </authorList>
    </citation>
    <scope>NUCLEOTIDE SEQUENCE [LARGE SCALE GENOMIC DNA]</scope>
    <source>
        <strain evidence="14">AMbin10</strain>
    </source>
</reference>
<dbReference type="GO" id="GO:0006281">
    <property type="term" value="P:DNA repair"/>
    <property type="evidence" value="ECO:0007669"/>
    <property type="project" value="TreeGrafter"/>
</dbReference>
<dbReference type="EC" id="5.6.2.4" evidence="9"/>
<dbReference type="SMART" id="SM00487">
    <property type="entry name" value="DEXDc"/>
    <property type="match status" value="1"/>
</dbReference>
<name>A0A2W4QE90_9GAMM</name>
<dbReference type="SUPFAM" id="SSF52540">
    <property type="entry name" value="P-loop containing nucleoside triphosphate hydrolases"/>
    <property type="match status" value="2"/>
</dbReference>
<protein>
    <recommendedName>
        <fullName evidence="9">DNA 3'-5' helicase</fullName>
        <ecNumber evidence="9">5.6.2.4</ecNumber>
    </recommendedName>
</protein>
<evidence type="ECO:0000259" key="11">
    <source>
        <dbReference type="PROSITE" id="PS51192"/>
    </source>
</evidence>
<dbReference type="InterPro" id="IPR027785">
    <property type="entry name" value="UvrD-like_helicase_C"/>
</dbReference>
<evidence type="ECO:0000256" key="1">
    <source>
        <dbReference type="ARBA" id="ARBA00005446"/>
    </source>
</evidence>
<dbReference type="InterPro" id="IPR004589">
    <property type="entry name" value="DNA_helicase_ATP-dep_RecQ"/>
</dbReference>
<evidence type="ECO:0000256" key="2">
    <source>
        <dbReference type="ARBA" id="ARBA00022741"/>
    </source>
</evidence>
<feature type="domain" description="Helicase ATP-binding" evidence="11">
    <location>
        <begin position="304"/>
        <end position="480"/>
    </location>
</feature>
<organism evidence="14 15">
    <name type="scientific">Candidatus Methylumidiphilus alinenensis</name>
    <dbReference type="NCBI Taxonomy" id="2202197"/>
    <lineage>
        <taxon>Bacteria</taxon>
        <taxon>Pseudomonadati</taxon>
        <taxon>Pseudomonadota</taxon>
        <taxon>Gammaproteobacteria</taxon>
        <taxon>Methylococcales</taxon>
        <taxon>Candidatus Methylumidiphilus</taxon>
    </lineage>
</organism>
<evidence type="ECO:0000313" key="14">
    <source>
        <dbReference type="EMBL" id="PZN70625.1"/>
    </source>
</evidence>
<dbReference type="GO" id="GO:0003677">
    <property type="term" value="F:DNA binding"/>
    <property type="evidence" value="ECO:0007669"/>
    <property type="project" value="UniProtKB-KW"/>
</dbReference>
<comment type="catalytic activity">
    <reaction evidence="8">
        <text>Couples ATP hydrolysis with the unwinding of duplex DNA by translocating in the 3'-5' direction.</text>
        <dbReference type="EC" id="5.6.2.4"/>
    </reaction>
</comment>
<dbReference type="PANTHER" id="PTHR13710">
    <property type="entry name" value="DNA HELICASE RECQ FAMILY MEMBER"/>
    <property type="match status" value="1"/>
</dbReference>
<keyword evidence="6" id="KW-0238">DNA-binding</keyword>
<dbReference type="Gene3D" id="3.30.420.10">
    <property type="entry name" value="Ribonuclease H-like superfamily/Ribonuclease H"/>
    <property type="match status" value="1"/>
</dbReference>
<evidence type="ECO:0000256" key="10">
    <source>
        <dbReference type="PROSITE-ProRule" id="PRU00560"/>
    </source>
</evidence>
<dbReference type="Pfam" id="PF13245">
    <property type="entry name" value="AAA_19"/>
    <property type="match status" value="1"/>
</dbReference>
<dbReference type="GO" id="GO:0030894">
    <property type="term" value="C:replisome"/>
    <property type="evidence" value="ECO:0007669"/>
    <property type="project" value="TreeGrafter"/>
</dbReference>
<keyword evidence="2 10" id="KW-0547">Nucleotide-binding</keyword>
<dbReference type="SMART" id="SM00490">
    <property type="entry name" value="HELICc"/>
    <property type="match status" value="1"/>
</dbReference>
<dbReference type="PROSITE" id="PS51194">
    <property type="entry name" value="HELICASE_CTER"/>
    <property type="match status" value="1"/>
</dbReference>
<dbReference type="GO" id="GO:0016787">
    <property type="term" value="F:hydrolase activity"/>
    <property type="evidence" value="ECO:0007669"/>
    <property type="project" value="UniProtKB-UniRule"/>
</dbReference>
<proteinExistence type="inferred from homology"/>
<dbReference type="GO" id="GO:0006310">
    <property type="term" value="P:DNA recombination"/>
    <property type="evidence" value="ECO:0007669"/>
    <property type="project" value="InterPro"/>
</dbReference>
<evidence type="ECO:0000256" key="5">
    <source>
        <dbReference type="ARBA" id="ARBA00022840"/>
    </source>
</evidence>
<dbReference type="InterPro" id="IPR012337">
    <property type="entry name" value="RNaseH-like_sf"/>
</dbReference>
<dbReference type="InterPro" id="IPR014016">
    <property type="entry name" value="UvrD-like_ATP-bd"/>
</dbReference>
<dbReference type="InterPro" id="IPR011545">
    <property type="entry name" value="DEAD/DEAH_box_helicase_dom"/>
</dbReference>
<dbReference type="InterPro" id="IPR036397">
    <property type="entry name" value="RNaseH_sf"/>
</dbReference>
<feature type="domain" description="UvrD-like helicase ATP-binding" evidence="13">
    <location>
        <begin position="1086"/>
        <end position="1302"/>
    </location>
</feature>
<dbReference type="CDD" id="cd17932">
    <property type="entry name" value="DEXQc_UvrD"/>
    <property type="match status" value="1"/>
</dbReference>
<sequence length="1661" mass="187866">MSTPEGFRPRCLCLDIETSVGPDLRINKIGGWRADSGESVHFQGRFAEAEAHERLDWLAAGAAFVLGHNIAGHDLPLLEKLYPGLGLLGLPVIDTLWLSPLAFPQNPYHSLIKDYKLVKDSRNDPLQDARLSFRLFADEMAAFRQLHQDTPIELACYHLLLGGIKKSGYDKVFSVVRHAIMPRFDEISAHFLALTAEKVCTTHLQRLLTDDIHDTANHLPLAYVLAWLRVSGGNSVLPPWVSHQFPQTRQFIRDLRDTACGNPECSYCNQYHNPKAELERCFNFKAFRPEPINGEGGSLQEDIVTAGMAREHLLAILPTGGGKSLCYQLPALSRYWRNGSLTVIVSPLQSLMKDQVDGLIRQGIFCGAALNGLLSMPERKDVLDKIRLGDIGILLISPEQFRNRSFVEAIKQREIGGWVFDEAHCLSKWGHDFRTDYYYVSRFIRERCIDNLPPIGCFTATAKLEVVEDLCTHFAEALGIALMQFGGGHERPNLHFEVMAITKAEKFRLIHQLLERELKSSQGGAVVFAARRKSTEEVAAFLRDMGWECAHFHSQLNPGIKKDVQKAFIDGSLKVIVATNAFGMGVDKPDVRIVIHAEIPGSLENYLQEAGRAGRDLQESRCVLLYDEGDVETQFSLAACSRLNRKDIAEILRALRRRAARTRSQEVVVTPGEILAEEDLATQIEAESPDADTKVKTAIAWLERRRFLLRDENHTRVFPASLKVPNLADAEKHMLKAKFSADMMKKYLGLVEAILNADEDEGISTDMLMLDCGLSSEEIVRILHQLEQLGVLSNDIALTVLLRRGVKDASQDRLERVTKLETALLGLLPELAPDAGQEDWQEMHLRPLCQELKHRTGSDVLPDEVLRQLCTMARPFGESQAMRAMFEVRKVRQDYLRVRLRREWANILTIAEKRRAIAQCLLHYFLSRLAPGVNGVDLRIECKMGDLTRVLKEDTALAGTLKDVAAALEQGLLYLHDSQVLIVDKGKTVFRSAMTIRLIPEEAKRRFVQSDFEPLYEYYQEKNFQVHVIQEYARLGLDKLGDALAYVAAYFSWPKQKFVRDYFANRRSLLDLATTEESYRRIVSELNHPVQERLVAEKTDFNRLILAGPGSGKTRVVVHRVAYLLRVLRVNADGIIVLAFNRSAAYEIRRRLFALVGEESYGVAVMTYHALALRLTGTSLSVSADRGQDIDFDAILRKATDLLDGKADIGNDPDEMRERLLRGYQYVFVDEYQDIDETQYRLISALTGRAKQDKDAKLSIFAVGDDDQNIYAFRHTTVEFIRRFAEDYEAKTEYLIENYRSTQHIIAASNDIIQSGPDRLKTDYPIRINHARHDHPAGGRWERLDPLIKGHVHILLSPPDGNRQTQLAMAEFERLKSLDGKADWSDFAVLARTHAMLQPVRAWCELKRIPYLMAESGKGQPELHKTSEGRSLISLLQSKRRKLLRHGVLKRWLRKSFIPNPDNPWLELLGQCITEVEDAWGGMPIPTGQALEWVYEFGSESRNRVAGHITLSTVHAAKGREFKHVMILDGGDWKNDRHGDERRLFYVAMTRAMETLTLCEATSRPHPFISEMEEGENFLRTPLTSIPNPLYELDKKYALLGLAGVDLGFAGRKPENDPVHRAIRALQVGDPLQLVDAGGRLEMRNGQGITVGRLAQKFRLP</sequence>
<dbReference type="EMBL" id="QJPH01000547">
    <property type="protein sequence ID" value="PZN70625.1"/>
    <property type="molecule type" value="Genomic_DNA"/>
</dbReference>
<dbReference type="Proteomes" id="UP000249396">
    <property type="component" value="Unassembled WGS sequence"/>
</dbReference>
<dbReference type="NCBIfam" id="TIGR00614">
    <property type="entry name" value="recQ_fam"/>
    <property type="match status" value="1"/>
</dbReference>
<evidence type="ECO:0000313" key="15">
    <source>
        <dbReference type="Proteomes" id="UP000249396"/>
    </source>
</evidence>
<comment type="caution">
    <text evidence="14">The sequence shown here is derived from an EMBL/GenBank/DDBJ whole genome shotgun (WGS) entry which is preliminary data.</text>
</comment>
<dbReference type="Gene3D" id="3.40.50.300">
    <property type="entry name" value="P-loop containing nucleotide triphosphate hydrolases"/>
    <property type="match status" value="5"/>
</dbReference>
<evidence type="ECO:0000256" key="4">
    <source>
        <dbReference type="ARBA" id="ARBA00022806"/>
    </source>
</evidence>
<dbReference type="PROSITE" id="PS51198">
    <property type="entry name" value="UVRD_HELICASE_ATP_BIND"/>
    <property type="match status" value="1"/>
</dbReference>
<evidence type="ECO:0000256" key="9">
    <source>
        <dbReference type="ARBA" id="ARBA00034808"/>
    </source>
</evidence>
<dbReference type="GO" id="GO:0009378">
    <property type="term" value="F:four-way junction helicase activity"/>
    <property type="evidence" value="ECO:0007669"/>
    <property type="project" value="TreeGrafter"/>
</dbReference>
<keyword evidence="3 10" id="KW-0378">Hydrolase</keyword>
<dbReference type="PANTHER" id="PTHR13710:SF105">
    <property type="entry name" value="ATP-DEPENDENT DNA HELICASE Q1"/>
    <property type="match status" value="1"/>
</dbReference>
<gene>
    <name evidence="14" type="ORF">DM484_28095</name>
</gene>
<dbReference type="GO" id="GO:0043138">
    <property type="term" value="F:3'-5' DNA helicase activity"/>
    <property type="evidence" value="ECO:0007669"/>
    <property type="project" value="UniProtKB-EC"/>
</dbReference>
<dbReference type="GO" id="GO:0043590">
    <property type="term" value="C:bacterial nucleoid"/>
    <property type="evidence" value="ECO:0007669"/>
    <property type="project" value="TreeGrafter"/>
</dbReference>
<accession>A0A2W4QE90</accession>
<evidence type="ECO:0000256" key="6">
    <source>
        <dbReference type="ARBA" id="ARBA00023125"/>
    </source>
</evidence>
<evidence type="ECO:0000259" key="12">
    <source>
        <dbReference type="PROSITE" id="PS51194"/>
    </source>
</evidence>
<dbReference type="Pfam" id="PF00270">
    <property type="entry name" value="DEAD"/>
    <property type="match status" value="1"/>
</dbReference>
<evidence type="ECO:0000256" key="3">
    <source>
        <dbReference type="ARBA" id="ARBA00022801"/>
    </source>
</evidence>
<dbReference type="InterPro" id="IPR001650">
    <property type="entry name" value="Helicase_C-like"/>
</dbReference>
<dbReference type="GO" id="GO:0005737">
    <property type="term" value="C:cytoplasm"/>
    <property type="evidence" value="ECO:0007669"/>
    <property type="project" value="TreeGrafter"/>
</dbReference>
<keyword evidence="5 10" id="KW-0067">ATP-binding</keyword>
<dbReference type="InterPro" id="IPR027417">
    <property type="entry name" value="P-loop_NTPase"/>
</dbReference>
<feature type="binding site" evidence="10">
    <location>
        <begin position="1107"/>
        <end position="1114"/>
    </location>
    <ligand>
        <name>ATP</name>
        <dbReference type="ChEBI" id="CHEBI:30616"/>
    </ligand>
</feature>
<dbReference type="Pfam" id="PF13538">
    <property type="entry name" value="UvrD_C_2"/>
    <property type="match status" value="1"/>
</dbReference>
<comment type="similarity">
    <text evidence="1">Belongs to the helicase family. RecQ subfamily.</text>
</comment>
<feature type="non-terminal residue" evidence="14">
    <location>
        <position position="1661"/>
    </location>
</feature>
<dbReference type="InterPro" id="IPR014001">
    <property type="entry name" value="Helicase_ATP-bd"/>
</dbReference>
<evidence type="ECO:0000256" key="8">
    <source>
        <dbReference type="ARBA" id="ARBA00034617"/>
    </source>
</evidence>
<evidence type="ECO:0000256" key="7">
    <source>
        <dbReference type="ARBA" id="ARBA00023235"/>
    </source>
</evidence>
<keyword evidence="4 10" id="KW-0347">Helicase</keyword>
<dbReference type="SUPFAM" id="SSF53098">
    <property type="entry name" value="Ribonuclease H-like"/>
    <property type="match status" value="1"/>
</dbReference>